<protein>
    <submittedName>
        <fullName evidence="1">Uncharacterized protein</fullName>
    </submittedName>
</protein>
<keyword evidence="2" id="KW-1185">Reference proteome</keyword>
<reference evidence="1" key="2">
    <citation type="submission" date="2022-06" db="UniProtKB">
        <authorList>
            <consortium name="EnsemblMetazoa"/>
        </authorList>
    </citation>
    <scope>IDENTIFICATION</scope>
    <source>
        <strain evidence="1">PS312</strain>
    </source>
</reference>
<dbReference type="EnsemblMetazoa" id="PPA36946.1">
    <property type="protein sequence ID" value="PPA36946.1"/>
    <property type="gene ID" value="WBGene00275315"/>
</dbReference>
<proteinExistence type="predicted"/>
<sequence length="105" mass="11609">MPSEGGEDGQKCLLLLSTTEESTTSWNEEAIDAPMLHNQFTPDISQTDQYFPVELKSMLESDFGQKFRNTTGFEGIVQAVHAKPGGKIEVCGDFRRKTDQKPAGL</sequence>
<organism evidence="1 2">
    <name type="scientific">Pristionchus pacificus</name>
    <name type="common">Parasitic nematode worm</name>
    <dbReference type="NCBI Taxonomy" id="54126"/>
    <lineage>
        <taxon>Eukaryota</taxon>
        <taxon>Metazoa</taxon>
        <taxon>Ecdysozoa</taxon>
        <taxon>Nematoda</taxon>
        <taxon>Chromadorea</taxon>
        <taxon>Rhabditida</taxon>
        <taxon>Rhabditina</taxon>
        <taxon>Diplogasteromorpha</taxon>
        <taxon>Diplogasteroidea</taxon>
        <taxon>Neodiplogasteridae</taxon>
        <taxon>Pristionchus</taxon>
    </lineage>
</organism>
<evidence type="ECO:0000313" key="1">
    <source>
        <dbReference type="EnsemblMetazoa" id="PPA36946.1"/>
    </source>
</evidence>
<name>A0A2A6BG09_PRIPA</name>
<dbReference type="InterPro" id="IPR029055">
    <property type="entry name" value="Ntn_hydrolases_N"/>
</dbReference>
<dbReference type="SUPFAM" id="SSF56235">
    <property type="entry name" value="N-terminal nucleophile aminohydrolases (Ntn hydrolases)"/>
    <property type="match status" value="1"/>
</dbReference>
<dbReference type="AlphaFoldDB" id="A0A2A6BG09"/>
<dbReference type="OrthoDB" id="1081007at2759"/>
<dbReference type="Proteomes" id="UP000005239">
    <property type="component" value="Unassembled WGS sequence"/>
</dbReference>
<evidence type="ECO:0000313" key="2">
    <source>
        <dbReference type="Proteomes" id="UP000005239"/>
    </source>
</evidence>
<accession>A0A2A6BG09</accession>
<dbReference type="Pfam" id="PF01019">
    <property type="entry name" value="G_glu_transpept"/>
    <property type="match status" value="1"/>
</dbReference>
<dbReference type="Gene3D" id="3.60.20.40">
    <property type="match status" value="1"/>
</dbReference>
<dbReference type="InterPro" id="IPR043137">
    <property type="entry name" value="GGT_ssub_C"/>
</dbReference>
<reference evidence="2" key="1">
    <citation type="journal article" date="2008" name="Nat. Genet.">
        <title>The Pristionchus pacificus genome provides a unique perspective on nematode lifestyle and parasitism.</title>
        <authorList>
            <person name="Dieterich C."/>
            <person name="Clifton S.W."/>
            <person name="Schuster L.N."/>
            <person name="Chinwalla A."/>
            <person name="Delehaunty K."/>
            <person name="Dinkelacker I."/>
            <person name="Fulton L."/>
            <person name="Fulton R."/>
            <person name="Godfrey J."/>
            <person name="Minx P."/>
            <person name="Mitreva M."/>
            <person name="Roeseler W."/>
            <person name="Tian H."/>
            <person name="Witte H."/>
            <person name="Yang S.P."/>
            <person name="Wilson R.K."/>
            <person name="Sommer R.J."/>
        </authorList>
    </citation>
    <scope>NUCLEOTIDE SEQUENCE [LARGE SCALE GENOMIC DNA]</scope>
    <source>
        <strain evidence="2">PS312</strain>
    </source>
</reference>
<gene>
    <name evidence="1" type="primary">WBGene00275315</name>
</gene>
<accession>A0A8R1YSM6</accession>